<keyword evidence="7" id="KW-1133">Transmembrane helix</keyword>
<dbReference type="InterPro" id="IPR023232">
    <property type="entry name" value="Glyco_hydro_2_AS"/>
</dbReference>
<dbReference type="GO" id="GO:0005990">
    <property type="term" value="P:lactose catabolic process"/>
    <property type="evidence" value="ECO:0007669"/>
    <property type="project" value="TreeGrafter"/>
</dbReference>
<dbReference type="EMBL" id="BLLK01000069">
    <property type="protein sequence ID" value="GFH60230.1"/>
    <property type="molecule type" value="Genomic_DNA"/>
</dbReference>
<dbReference type="SMART" id="SM01038">
    <property type="entry name" value="Bgal_small_N"/>
    <property type="match status" value="1"/>
</dbReference>
<name>A0AAD3HE26_9STRA</name>
<feature type="transmembrane region" description="Helical" evidence="7">
    <location>
        <begin position="67"/>
        <end position="91"/>
    </location>
</feature>
<dbReference type="Pfam" id="PF02837">
    <property type="entry name" value="Glyco_hydro_2_N"/>
    <property type="match status" value="1"/>
</dbReference>
<dbReference type="SUPFAM" id="SSF49303">
    <property type="entry name" value="beta-Galactosidase/glucuronidase domain"/>
    <property type="match status" value="1"/>
</dbReference>
<dbReference type="PROSITE" id="PS00608">
    <property type="entry name" value="GLYCOSYL_HYDROL_F2_2"/>
    <property type="match status" value="1"/>
</dbReference>
<evidence type="ECO:0000313" key="10">
    <source>
        <dbReference type="Proteomes" id="UP001054902"/>
    </source>
</evidence>
<dbReference type="SUPFAM" id="SSF51445">
    <property type="entry name" value="(Trans)glycosidases"/>
    <property type="match status" value="1"/>
</dbReference>
<evidence type="ECO:0000256" key="5">
    <source>
        <dbReference type="ARBA" id="ARBA00023295"/>
    </source>
</evidence>
<keyword evidence="10" id="KW-1185">Reference proteome</keyword>
<protein>
    <recommendedName>
        <fullName evidence="3">beta-galactosidase</fullName>
        <ecNumber evidence="3">3.2.1.23</ecNumber>
    </recommendedName>
    <alternativeName>
        <fullName evidence="6">Lactase</fullName>
    </alternativeName>
</protein>
<evidence type="ECO:0000256" key="2">
    <source>
        <dbReference type="ARBA" id="ARBA00007401"/>
    </source>
</evidence>
<evidence type="ECO:0000256" key="4">
    <source>
        <dbReference type="ARBA" id="ARBA00022801"/>
    </source>
</evidence>
<dbReference type="InterPro" id="IPR006104">
    <property type="entry name" value="Glyco_hydro_2_N"/>
</dbReference>
<reference evidence="9 10" key="1">
    <citation type="journal article" date="2021" name="Sci. Rep.">
        <title>The genome of the diatom Chaetoceros tenuissimus carries an ancient integrated fragment of an extant virus.</title>
        <authorList>
            <person name="Hongo Y."/>
            <person name="Kimura K."/>
            <person name="Takaki Y."/>
            <person name="Yoshida Y."/>
            <person name="Baba S."/>
            <person name="Kobayashi G."/>
            <person name="Nagasaki K."/>
            <person name="Hano T."/>
            <person name="Tomaru Y."/>
        </authorList>
    </citation>
    <scope>NUCLEOTIDE SEQUENCE [LARGE SCALE GENOMIC DNA]</scope>
    <source>
        <strain evidence="9 10">NIES-3715</strain>
    </source>
</reference>
<evidence type="ECO:0000256" key="7">
    <source>
        <dbReference type="SAM" id="Phobius"/>
    </source>
</evidence>
<comment type="caution">
    <text evidence="9">The sequence shown here is derived from an EMBL/GenBank/DDBJ whole genome shotgun (WGS) entry which is preliminary data.</text>
</comment>
<dbReference type="InterPro" id="IPR011013">
    <property type="entry name" value="Gal_mutarotase_sf_dom"/>
</dbReference>
<dbReference type="PRINTS" id="PR00132">
    <property type="entry name" value="GLHYDRLASE2"/>
</dbReference>
<dbReference type="Pfam" id="PF02929">
    <property type="entry name" value="Bgal_small_N"/>
    <property type="match status" value="1"/>
</dbReference>
<dbReference type="InterPro" id="IPR036156">
    <property type="entry name" value="Beta-gal/glucu_dom_sf"/>
</dbReference>
<keyword evidence="7" id="KW-0812">Transmembrane</keyword>
<dbReference type="GO" id="GO:0004565">
    <property type="term" value="F:beta-galactosidase activity"/>
    <property type="evidence" value="ECO:0007669"/>
    <property type="project" value="UniProtKB-EC"/>
</dbReference>
<dbReference type="SUPFAM" id="SSF74650">
    <property type="entry name" value="Galactose mutarotase-like"/>
    <property type="match status" value="1"/>
</dbReference>
<evidence type="ECO:0000256" key="6">
    <source>
        <dbReference type="ARBA" id="ARBA00032230"/>
    </source>
</evidence>
<dbReference type="GO" id="GO:0009341">
    <property type="term" value="C:beta-galactosidase complex"/>
    <property type="evidence" value="ECO:0007669"/>
    <property type="project" value="InterPro"/>
</dbReference>
<evidence type="ECO:0000256" key="3">
    <source>
        <dbReference type="ARBA" id="ARBA00012756"/>
    </source>
</evidence>
<dbReference type="Gene3D" id="2.60.40.10">
    <property type="entry name" value="Immunoglobulins"/>
    <property type="match status" value="1"/>
</dbReference>
<gene>
    <name evidence="9" type="ORF">CTEN210_16706</name>
</gene>
<keyword evidence="5" id="KW-0326">Glycosidase</keyword>
<sequence length="1381" mass="159520">MREEDEDCTTDADVIDGNIKAMDHIFPDAHAYTVPPSIQKAHRYSKTSPNRRNLPNKFPIDIYINRFLTMWIMPCNHVTHFLFFATITFFITRRWLPYTVELIALYDTTKHQSFAHLGKLECYIEDCPNHIVDDLWKGFYVWSTLLAINLWIAWRRVFRRFSGRPWMDPNFTSCNRLPMVTSWMRYMLDENCAREVACRPELTATAHENYDARYKSKDYMDLAPNVWNLDGNQWEFQLRATVERALDVVYNDYDDSDSHHLPFLQKIMSFFPKKLPKNEVREWIAMTVPSKWTMIEGIPDNPIYTNIRYPFPCIAPFVPDDNPSGVYKLTFDLPSKWTGDMRTLSNDFMITFHGVEAAFFLFVNHEYVGYSQDSRLSASFDITPHLRDCNNVMHVVVCRFCDGSYLEDQDHWWNGGIFRSVEMTRRPFDMDIVDFRVQGDAVDISRGIGRLNICVELKEKSKATYQNKKICLKLFADEQLSAISDVNKKSNLSQGELIWSDVQELADPDEKSSRSINVSSLVQCIKFWSDEAPNLYTLVIGLVSSCDDKETLCQVESCRIGFRTVDICDGRLLVNNKHITICGVNRHEHDPITGKTVTVESMMKDIILAKRFNFNAIRTSHYPNAVPFYRLCDFYGIFVCDEANIETHGMMPMGKLADDFAWAHAFNERVTRMVERDRNHTSIILWSLGNECGRGRNLNLARESLQLLDKSRPICYEGGGDFFEGSGQTELTDVVCPMYSNVQKTIDLAQQYADRPVILCEYSHAMGNSNGNLREYWDAFRDESLPNLQGGFIWDMIDQGIKLPNMSGTHYGYGGDFESEPYSKVHDAQFCINGLFSPDRKPHPAAFEAKYLQQSIKLKLPKRTASDESKTMSIVGTLNEDVEFIFEKTFHTFSWEDFYVEFYYTTDDCQKDGNIDVSANSNDSSKSIDKFVHYPKANEKSFSSIVVHTLDRASRYLVDSNRCWITFRWFFRKPKSWQRIGDKIVSEPIAFERIELVKNMPIFRSRLPGNFHLRELAHDIKVQDTMDSVEIWIRRKNEKYLRVAAVLSKKTGCLDSFKNTAGMELLTKPLLPNFTRAATDNDRGGIDRILGLMPTWVAWHIRLVENVFFKYSYHYRWSKYLCPDKPPIPKCKNVKSLKLSQNAAIIQCDIDMVAEEKIIFTMQIIYNFRSDGCVNLTVSVDPLQGVFHRTIPSFPRIGFHFTADETLNNILYLGLGDNENYQDRKAGSELGLWSSSKGYDYIVPSENGSRSDCSWLCLRNKASKGFLIAACNDDKGRHTFDFSALLHNQQELHQATHTHKLEPRQIGRDNLFINVDLYSMGIGGDVSWSPCVYDKYLLKPDKIYEGSFWLCPIENNDIPSQMGRYKNYSCPQESDGDDVSI</sequence>
<dbReference type="PANTHER" id="PTHR46323:SF2">
    <property type="entry name" value="BETA-GALACTOSIDASE"/>
    <property type="match status" value="1"/>
</dbReference>
<dbReference type="Gene3D" id="3.20.20.80">
    <property type="entry name" value="Glycosidases"/>
    <property type="match status" value="1"/>
</dbReference>
<dbReference type="InterPro" id="IPR004199">
    <property type="entry name" value="B-gal_small/dom_5"/>
</dbReference>
<dbReference type="Proteomes" id="UP001054902">
    <property type="component" value="Unassembled WGS sequence"/>
</dbReference>
<dbReference type="InterPro" id="IPR013783">
    <property type="entry name" value="Ig-like_fold"/>
</dbReference>
<feature type="domain" description="Beta galactosidase small chain/" evidence="8">
    <location>
        <begin position="1040"/>
        <end position="1351"/>
    </location>
</feature>
<dbReference type="InterPro" id="IPR017853">
    <property type="entry name" value="GH"/>
</dbReference>
<dbReference type="InterPro" id="IPR008979">
    <property type="entry name" value="Galactose-bd-like_sf"/>
</dbReference>
<dbReference type="InterPro" id="IPR050347">
    <property type="entry name" value="Bact_Beta-galactosidase"/>
</dbReference>
<keyword evidence="4" id="KW-0378">Hydrolase</keyword>
<dbReference type="InterPro" id="IPR014718">
    <property type="entry name" value="GH-type_carb-bd"/>
</dbReference>
<organism evidence="9 10">
    <name type="scientific">Chaetoceros tenuissimus</name>
    <dbReference type="NCBI Taxonomy" id="426638"/>
    <lineage>
        <taxon>Eukaryota</taxon>
        <taxon>Sar</taxon>
        <taxon>Stramenopiles</taxon>
        <taxon>Ochrophyta</taxon>
        <taxon>Bacillariophyta</taxon>
        <taxon>Coscinodiscophyceae</taxon>
        <taxon>Chaetocerotophycidae</taxon>
        <taxon>Chaetocerotales</taxon>
        <taxon>Chaetocerotaceae</taxon>
        <taxon>Chaetoceros</taxon>
    </lineage>
</organism>
<accession>A0AAD3HE26</accession>
<dbReference type="Pfam" id="PF02836">
    <property type="entry name" value="Glyco_hydro_2_C"/>
    <property type="match status" value="1"/>
</dbReference>
<evidence type="ECO:0000313" key="9">
    <source>
        <dbReference type="EMBL" id="GFH60230.1"/>
    </source>
</evidence>
<keyword evidence="7" id="KW-0472">Membrane</keyword>
<dbReference type="SUPFAM" id="SSF49785">
    <property type="entry name" value="Galactose-binding domain-like"/>
    <property type="match status" value="1"/>
</dbReference>
<evidence type="ECO:0000259" key="8">
    <source>
        <dbReference type="SMART" id="SM01038"/>
    </source>
</evidence>
<dbReference type="EC" id="3.2.1.23" evidence="3"/>
<dbReference type="Gene3D" id="2.70.98.10">
    <property type="match status" value="1"/>
</dbReference>
<dbReference type="GO" id="GO:0030246">
    <property type="term" value="F:carbohydrate binding"/>
    <property type="evidence" value="ECO:0007669"/>
    <property type="project" value="InterPro"/>
</dbReference>
<dbReference type="PANTHER" id="PTHR46323">
    <property type="entry name" value="BETA-GALACTOSIDASE"/>
    <property type="match status" value="1"/>
</dbReference>
<comment type="catalytic activity">
    <reaction evidence="1">
        <text>Hydrolysis of terminal non-reducing beta-D-galactose residues in beta-D-galactosides.</text>
        <dbReference type="EC" id="3.2.1.23"/>
    </reaction>
</comment>
<dbReference type="InterPro" id="IPR006101">
    <property type="entry name" value="Glyco_hydro_2"/>
</dbReference>
<evidence type="ECO:0000256" key="1">
    <source>
        <dbReference type="ARBA" id="ARBA00001412"/>
    </source>
</evidence>
<comment type="similarity">
    <text evidence="2">Belongs to the glycosyl hydrolase 2 family.</text>
</comment>
<proteinExistence type="inferred from homology"/>
<dbReference type="InterPro" id="IPR006103">
    <property type="entry name" value="Glyco_hydro_2_cat"/>
</dbReference>
<dbReference type="Gene3D" id="2.60.120.260">
    <property type="entry name" value="Galactose-binding domain-like"/>
    <property type="match status" value="1"/>
</dbReference>